<evidence type="ECO:0000256" key="5">
    <source>
        <dbReference type="ARBA" id="ARBA00022692"/>
    </source>
</evidence>
<dbReference type="SMART" id="SM00387">
    <property type="entry name" value="HATPase_c"/>
    <property type="match status" value="1"/>
</dbReference>
<keyword evidence="5 8" id="KW-0812">Transmembrane</keyword>
<dbReference type="CDD" id="cd00082">
    <property type="entry name" value="HisKA"/>
    <property type="match status" value="1"/>
</dbReference>
<feature type="domain" description="Histidine kinase" evidence="9">
    <location>
        <begin position="215"/>
        <end position="424"/>
    </location>
</feature>
<dbReference type="Pfam" id="PF02518">
    <property type="entry name" value="HATPase_c"/>
    <property type="match status" value="1"/>
</dbReference>
<sequence length="424" mass="47956">MKLLTATTRYYVPLVAGLFALASGLLLLRLNWALRHEADEQLYSEQLYVQRLVMREQRLPPTLFAYQLSRSTHPRPTGFSDTLLLDSVEHELVPHRQLTFQLPLAAAGQSTEWITIRKSLVETHDLLRVVVGVMLGALVVLLVGVVVLNHWLARRLWGPFQHTLARLREYDLQKHQPLSLPAPPITEFAELNQALNQLSERLVADYESLREFTENASHETQTPLAIMQAKVEQLLQTPTLTEDERTLTLLGELHQATRRLSRLHQSLTLLTRLENHQFAPAQAVPLPLDQLLRDRLAMLEPLLEARSLHVTLHIADNLPARTMHPGLADSLLHNLLQNAIKHNQPGGTLAVSLDKSAFEVSNTGPAVTGDPMRFFERFRKHNAASDSSGLGLSIVQHICAYYGFRVRYEYVAGSSWHTLRVEFT</sequence>
<dbReference type="InterPro" id="IPR005467">
    <property type="entry name" value="His_kinase_dom"/>
</dbReference>
<dbReference type="Gene3D" id="1.10.287.130">
    <property type="match status" value="1"/>
</dbReference>
<dbReference type="InterPro" id="IPR036097">
    <property type="entry name" value="HisK_dim/P_sf"/>
</dbReference>
<dbReference type="GO" id="GO:0000155">
    <property type="term" value="F:phosphorelay sensor kinase activity"/>
    <property type="evidence" value="ECO:0007669"/>
    <property type="project" value="InterPro"/>
</dbReference>
<evidence type="ECO:0000313" key="11">
    <source>
        <dbReference type="Proteomes" id="UP000559626"/>
    </source>
</evidence>
<keyword evidence="7 8" id="KW-1133">Transmembrane helix</keyword>
<keyword evidence="8" id="KW-0472">Membrane</keyword>
<evidence type="ECO:0000256" key="2">
    <source>
        <dbReference type="ARBA" id="ARBA00012438"/>
    </source>
</evidence>
<dbReference type="InterPro" id="IPR050428">
    <property type="entry name" value="TCS_sensor_his_kinase"/>
</dbReference>
<dbReference type="SUPFAM" id="SSF47384">
    <property type="entry name" value="Homodimeric domain of signal transducing histidine kinase"/>
    <property type="match status" value="1"/>
</dbReference>
<reference evidence="10 11" key="1">
    <citation type="submission" date="2020-04" db="EMBL/GenBank/DDBJ databases">
        <title>Hymenobacter polaris sp. nov., isolated from Arctic soil.</title>
        <authorList>
            <person name="Dahal R.H."/>
        </authorList>
    </citation>
    <scope>NUCLEOTIDE SEQUENCE [LARGE SCALE GENOMIC DNA]</scope>
    <source>
        <strain evidence="10 11">RP-2-7</strain>
    </source>
</reference>
<evidence type="ECO:0000256" key="7">
    <source>
        <dbReference type="ARBA" id="ARBA00022989"/>
    </source>
</evidence>
<feature type="transmembrane region" description="Helical" evidence="8">
    <location>
        <begin position="12"/>
        <end position="32"/>
    </location>
</feature>
<accession>A0A7Y0ABN9</accession>
<dbReference type="EC" id="2.7.13.3" evidence="2"/>
<dbReference type="GO" id="GO:0005886">
    <property type="term" value="C:plasma membrane"/>
    <property type="evidence" value="ECO:0007669"/>
    <property type="project" value="TreeGrafter"/>
</dbReference>
<dbReference type="PANTHER" id="PTHR45436:SF5">
    <property type="entry name" value="SENSOR HISTIDINE KINASE TRCS"/>
    <property type="match status" value="1"/>
</dbReference>
<evidence type="ECO:0000256" key="8">
    <source>
        <dbReference type="SAM" id="Phobius"/>
    </source>
</evidence>
<evidence type="ECO:0000256" key="6">
    <source>
        <dbReference type="ARBA" id="ARBA00022777"/>
    </source>
</evidence>
<evidence type="ECO:0000313" key="10">
    <source>
        <dbReference type="EMBL" id="NML64421.1"/>
    </source>
</evidence>
<keyword evidence="6 10" id="KW-0418">Kinase</keyword>
<organism evidence="10 11">
    <name type="scientific">Hymenobacter polaris</name>
    <dbReference type="NCBI Taxonomy" id="2682546"/>
    <lineage>
        <taxon>Bacteria</taxon>
        <taxon>Pseudomonadati</taxon>
        <taxon>Bacteroidota</taxon>
        <taxon>Cytophagia</taxon>
        <taxon>Cytophagales</taxon>
        <taxon>Hymenobacteraceae</taxon>
        <taxon>Hymenobacter</taxon>
    </lineage>
</organism>
<dbReference type="PROSITE" id="PS50109">
    <property type="entry name" value="HIS_KIN"/>
    <property type="match status" value="1"/>
</dbReference>
<dbReference type="InterPro" id="IPR003661">
    <property type="entry name" value="HisK_dim/P_dom"/>
</dbReference>
<name>A0A7Y0ABN9_9BACT</name>
<dbReference type="AlphaFoldDB" id="A0A7Y0ABN9"/>
<gene>
    <name evidence="10" type="ORF">HHL22_04305</name>
</gene>
<dbReference type="InterPro" id="IPR003594">
    <property type="entry name" value="HATPase_dom"/>
</dbReference>
<dbReference type="SMART" id="SM00388">
    <property type="entry name" value="HisKA"/>
    <property type="match status" value="1"/>
</dbReference>
<keyword evidence="3" id="KW-0597">Phosphoprotein</keyword>
<proteinExistence type="predicted"/>
<keyword evidence="11" id="KW-1185">Reference proteome</keyword>
<dbReference type="RefSeq" id="WP_169529720.1">
    <property type="nucleotide sequence ID" value="NZ_JABBGH010000001.1"/>
</dbReference>
<feature type="transmembrane region" description="Helical" evidence="8">
    <location>
        <begin position="126"/>
        <end position="152"/>
    </location>
</feature>
<evidence type="ECO:0000259" key="9">
    <source>
        <dbReference type="PROSITE" id="PS50109"/>
    </source>
</evidence>
<comment type="caution">
    <text evidence="10">The sequence shown here is derived from an EMBL/GenBank/DDBJ whole genome shotgun (WGS) entry which is preliminary data.</text>
</comment>
<dbReference type="Pfam" id="PF00512">
    <property type="entry name" value="HisKA"/>
    <property type="match status" value="1"/>
</dbReference>
<dbReference type="PANTHER" id="PTHR45436">
    <property type="entry name" value="SENSOR HISTIDINE KINASE YKOH"/>
    <property type="match status" value="1"/>
</dbReference>
<dbReference type="InterPro" id="IPR036890">
    <property type="entry name" value="HATPase_C_sf"/>
</dbReference>
<dbReference type="Proteomes" id="UP000559626">
    <property type="component" value="Unassembled WGS sequence"/>
</dbReference>
<dbReference type="Gene3D" id="3.30.565.10">
    <property type="entry name" value="Histidine kinase-like ATPase, C-terminal domain"/>
    <property type="match status" value="1"/>
</dbReference>
<comment type="catalytic activity">
    <reaction evidence="1">
        <text>ATP + protein L-histidine = ADP + protein N-phospho-L-histidine.</text>
        <dbReference type="EC" id="2.7.13.3"/>
    </reaction>
</comment>
<evidence type="ECO:0000256" key="1">
    <source>
        <dbReference type="ARBA" id="ARBA00000085"/>
    </source>
</evidence>
<dbReference type="SUPFAM" id="SSF55874">
    <property type="entry name" value="ATPase domain of HSP90 chaperone/DNA topoisomerase II/histidine kinase"/>
    <property type="match status" value="1"/>
</dbReference>
<dbReference type="EMBL" id="JABBGH010000001">
    <property type="protein sequence ID" value="NML64421.1"/>
    <property type="molecule type" value="Genomic_DNA"/>
</dbReference>
<evidence type="ECO:0000256" key="4">
    <source>
        <dbReference type="ARBA" id="ARBA00022679"/>
    </source>
</evidence>
<evidence type="ECO:0000256" key="3">
    <source>
        <dbReference type="ARBA" id="ARBA00022553"/>
    </source>
</evidence>
<keyword evidence="4" id="KW-0808">Transferase</keyword>
<protein>
    <recommendedName>
        <fullName evidence="2">histidine kinase</fullName>
        <ecNumber evidence="2">2.7.13.3</ecNumber>
    </recommendedName>
</protein>